<keyword evidence="2" id="KW-0560">Oxidoreductase</keyword>
<dbReference type="PATRIC" id="fig|1278076.4.peg.5291"/>
<dbReference type="PANTHER" id="PTHR42760:SF133">
    <property type="entry name" value="3-OXOACYL-[ACYL-CARRIER-PROTEIN] REDUCTASE"/>
    <property type="match status" value="1"/>
</dbReference>
<dbReference type="Proteomes" id="UP000011731">
    <property type="component" value="Unassembled WGS sequence"/>
</dbReference>
<proteinExistence type="inferred from homology"/>
<dbReference type="PANTHER" id="PTHR42760">
    <property type="entry name" value="SHORT-CHAIN DEHYDROGENASES/REDUCTASES FAMILY MEMBER"/>
    <property type="match status" value="1"/>
</dbReference>
<sequence length="234" mass="24172">MAAQGAAVVVTDLLEPERDLPSGVTYRHMDVTSPTDWSQLAAELEKSYGSIFGLVNNAGIVGARGKAGRLEHISLEDWNKLLAVNTTGPLLAIQALAPLMSSGEGSIVNISSIAGVGAHLAAGYGVSKWALRGLSRIASMELGPRGIRVNSVLPGYIHTPMQNNTPQHFIDAHLSLIPLGRVGVPADVAPVVAFLMSDAASWISGVDIPVDGGAVGHVGLRIISDAMTAATNGA</sequence>
<evidence type="ECO:0000313" key="4">
    <source>
        <dbReference type="Proteomes" id="UP000011731"/>
    </source>
</evidence>
<evidence type="ECO:0000313" key="3">
    <source>
        <dbReference type="EMBL" id="EME51498.1"/>
    </source>
</evidence>
<comment type="caution">
    <text evidence="3">The sequence shown here is derived from an EMBL/GenBank/DDBJ whole genome shotgun (WGS) entry which is preliminary data.</text>
</comment>
<dbReference type="PRINTS" id="PR00080">
    <property type="entry name" value="SDRFAMILY"/>
</dbReference>
<dbReference type="PROSITE" id="PS00061">
    <property type="entry name" value="ADH_SHORT"/>
    <property type="match status" value="1"/>
</dbReference>
<keyword evidence="4" id="KW-1185">Reference proteome</keyword>
<dbReference type="InterPro" id="IPR036291">
    <property type="entry name" value="NAD(P)-bd_dom_sf"/>
</dbReference>
<dbReference type="Pfam" id="PF13561">
    <property type="entry name" value="adh_short_C2"/>
    <property type="match status" value="1"/>
</dbReference>
<gene>
    <name evidence="3" type="ORF">G352_25802</name>
</gene>
<dbReference type="InterPro" id="IPR002347">
    <property type="entry name" value="SDR_fam"/>
</dbReference>
<comment type="similarity">
    <text evidence="1">Belongs to the short-chain dehydrogenases/reductases (SDR) family.</text>
</comment>
<dbReference type="InterPro" id="IPR020904">
    <property type="entry name" value="Sc_DH/Rdtase_CS"/>
</dbReference>
<dbReference type="PRINTS" id="PR00081">
    <property type="entry name" value="GDHRDH"/>
</dbReference>
<evidence type="ECO:0000256" key="2">
    <source>
        <dbReference type="ARBA" id="ARBA00023002"/>
    </source>
</evidence>
<evidence type="ECO:0000256" key="1">
    <source>
        <dbReference type="ARBA" id="ARBA00006484"/>
    </source>
</evidence>
<dbReference type="Gene3D" id="3.40.50.720">
    <property type="entry name" value="NAD(P)-binding Rossmann-like Domain"/>
    <property type="match status" value="1"/>
</dbReference>
<dbReference type="SUPFAM" id="SSF51735">
    <property type="entry name" value="NAD(P)-binding Rossmann-fold domains"/>
    <property type="match status" value="1"/>
</dbReference>
<name>M2YRS4_9NOCA</name>
<reference evidence="3 4" key="1">
    <citation type="journal article" date="2013" name="Genome Announc.">
        <title>Draft Genome Sequence of Rhodococcus ruber Strain BKS 20-38.</title>
        <authorList>
            <person name="Bala M."/>
            <person name="Kumar S."/>
            <person name="Raghava G.P."/>
            <person name="Mayilraj S."/>
        </authorList>
    </citation>
    <scope>NUCLEOTIDE SEQUENCE [LARGE SCALE GENOMIC DNA]</scope>
    <source>
        <strain evidence="3 4">BKS 20-38</strain>
    </source>
</reference>
<protein>
    <submittedName>
        <fullName evidence="3">Putative short-chain dehydrogenase</fullName>
    </submittedName>
</protein>
<dbReference type="AlphaFoldDB" id="M2YRS4"/>
<dbReference type="FunFam" id="3.40.50.720:FF:000084">
    <property type="entry name" value="Short-chain dehydrogenase reductase"/>
    <property type="match status" value="1"/>
</dbReference>
<dbReference type="GO" id="GO:0016616">
    <property type="term" value="F:oxidoreductase activity, acting on the CH-OH group of donors, NAD or NADP as acceptor"/>
    <property type="evidence" value="ECO:0007669"/>
    <property type="project" value="TreeGrafter"/>
</dbReference>
<dbReference type="EMBL" id="AOEX01000102">
    <property type="protein sequence ID" value="EME51498.1"/>
    <property type="molecule type" value="Genomic_DNA"/>
</dbReference>
<organism evidence="3 4">
    <name type="scientific">Rhodococcus ruber BKS 20-38</name>
    <dbReference type="NCBI Taxonomy" id="1278076"/>
    <lineage>
        <taxon>Bacteria</taxon>
        <taxon>Bacillati</taxon>
        <taxon>Actinomycetota</taxon>
        <taxon>Actinomycetes</taxon>
        <taxon>Mycobacteriales</taxon>
        <taxon>Nocardiaceae</taxon>
        <taxon>Rhodococcus</taxon>
    </lineage>
</organism>
<accession>M2YRS4</accession>